<dbReference type="AlphaFoldDB" id="A0A934S3D8"/>
<organism evidence="4 5">
    <name type="scientific">Pelagicoccus mobilis</name>
    <dbReference type="NCBI Taxonomy" id="415221"/>
    <lineage>
        <taxon>Bacteria</taxon>
        <taxon>Pseudomonadati</taxon>
        <taxon>Verrucomicrobiota</taxon>
        <taxon>Opitutia</taxon>
        <taxon>Puniceicoccales</taxon>
        <taxon>Pelagicoccaceae</taxon>
        <taxon>Pelagicoccus</taxon>
    </lineage>
</organism>
<feature type="domain" description="Gfo/Idh/MocA-like oxidoreductase N-terminal" evidence="2">
    <location>
        <begin position="7"/>
        <end position="108"/>
    </location>
</feature>
<dbReference type="InterPro" id="IPR043906">
    <property type="entry name" value="Gfo/Idh/MocA_OxRdtase_bact_C"/>
</dbReference>
<comment type="caution">
    <text evidence="4">The sequence shown here is derived from an EMBL/GenBank/DDBJ whole genome shotgun (WGS) entry which is preliminary data.</text>
</comment>
<dbReference type="Gene3D" id="3.30.360.10">
    <property type="entry name" value="Dihydrodipicolinate Reductase, domain 2"/>
    <property type="match status" value="1"/>
</dbReference>
<dbReference type="InterPro" id="IPR050463">
    <property type="entry name" value="Gfo/Idh/MocA_oxidrdct_glycsds"/>
</dbReference>
<dbReference type="RefSeq" id="WP_200357285.1">
    <property type="nucleotide sequence ID" value="NZ_JAENIL010000040.1"/>
</dbReference>
<dbReference type="InterPro" id="IPR000683">
    <property type="entry name" value="Gfo/Idh/MocA-like_OxRdtase_N"/>
</dbReference>
<evidence type="ECO:0000259" key="3">
    <source>
        <dbReference type="Pfam" id="PF19051"/>
    </source>
</evidence>
<evidence type="ECO:0000313" key="4">
    <source>
        <dbReference type="EMBL" id="MBK1879072.1"/>
    </source>
</evidence>
<feature type="region of interest" description="Disordered" evidence="1">
    <location>
        <begin position="356"/>
        <end position="378"/>
    </location>
</feature>
<sequence>MAGILKHPSAKVVAVCDCKLSAAHAAKAIVDETYGNQDCKVYQDFREILGSKDIDAVSISTPDHWHVPMSLMAMRAGKDVLCEKPSLTLYEGRELVEEAKRLGRVFQWGIEDRSYVKYWLLAGIARTGAIGDVHSVECCLPLMKQYQVENPSPAASDLDWNLWLGPAPYVEHTPSITERMRWRQRMDYSGGSLTDWGAHLCDTAQVAIGMEDSGPSEILGTSRERKEGSYVDVPSGFDILYRYSNRKTIRARDTGRKISIRIEGTKGWVQCTNWNGELTASDPTLLRNKELGNHPDFWPRSEREQKEFIDAVISRGQTTYHPEAGHRLSSMLHLGHIAVRANKTIYWDPQSESFTKDAAEHQASSVYQRPGRNWEKDS</sequence>
<reference evidence="4" key="1">
    <citation type="submission" date="2021-01" db="EMBL/GenBank/DDBJ databases">
        <title>Modified the classification status of verrucomicrobia.</title>
        <authorList>
            <person name="Feng X."/>
        </authorList>
    </citation>
    <scope>NUCLEOTIDE SEQUENCE</scope>
    <source>
        <strain evidence="4">KCTC 13126</strain>
    </source>
</reference>
<name>A0A934S3D8_9BACT</name>
<dbReference type="SUPFAM" id="SSF55347">
    <property type="entry name" value="Glyceraldehyde-3-phosphate dehydrogenase-like, C-terminal domain"/>
    <property type="match status" value="1"/>
</dbReference>
<proteinExistence type="predicted"/>
<dbReference type="Pfam" id="PF01408">
    <property type="entry name" value="GFO_IDH_MocA"/>
    <property type="match status" value="1"/>
</dbReference>
<dbReference type="GO" id="GO:0000166">
    <property type="term" value="F:nucleotide binding"/>
    <property type="evidence" value="ECO:0007669"/>
    <property type="project" value="InterPro"/>
</dbReference>
<dbReference type="Gene3D" id="3.40.50.720">
    <property type="entry name" value="NAD(P)-binding Rossmann-like Domain"/>
    <property type="match status" value="1"/>
</dbReference>
<dbReference type="InterPro" id="IPR036291">
    <property type="entry name" value="NAD(P)-bd_dom_sf"/>
</dbReference>
<dbReference type="Proteomes" id="UP000617628">
    <property type="component" value="Unassembled WGS sequence"/>
</dbReference>
<feature type="domain" description="Gfo/Idh/MocA-like oxidoreductase bacterial type C-terminal" evidence="3">
    <location>
        <begin position="151"/>
        <end position="361"/>
    </location>
</feature>
<dbReference type="Pfam" id="PF19051">
    <property type="entry name" value="GFO_IDH_MocA_C2"/>
    <property type="match status" value="1"/>
</dbReference>
<evidence type="ECO:0000256" key="1">
    <source>
        <dbReference type="SAM" id="MobiDB-lite"/>
    </source>
</evidence>
<dbReference type="SUPFAM" id="SSF51735">
    <property type="entry name" value="NAD(P)-binding Rossmann-fold domains"/>
    <property type="match status" value="1"/>
</dbReference>
<evidence type="ECO:0000259" key="2">
    <source>
        <dbReference type="Pfam" id="PF01408"/>
    </source>
</evidence>
<keyword evidence="5" id="KW-1185">Reference proteome</keyword>
<dbReference type="EMBL" id="JAENIL010000040">
    <property type="protein sequence ID" value="MBK1879072.1"/>
    <property type="molecule type" value="Genomic_DNA"/>
</dbReference>
<evidence type="ECO:0000313" key="5">
    <source>
        <dbReference type="Proteomes" id="UP000617628"/>
    </source>
</evidence>
<accession>A0A934S3D8</accession>
<protein>
    <submittedName>
        <fullName evidence="4">Gfo/Idh/MocA family oxidoreductase</fullName>
    </submittedName>
</protein>
<dbReference type="PANTHER" id="PTHR43818">
    <property type="entry name" value="BCDNA.GH03377"/>
    <property type="match status" value="1"/>
</dbReference>
<gene>
    <name evidence="4" type="ORF">JIN87_19465</name>
</gene>
<dbReference type="PANTHER" id="PTHR43818:SF5">
    <property type="entry name" value="OXIDOREDUCTASE FAMILY PROTEIN"/>
    <property type="match status" value="1"/>
</dbReference>